<evidence type="ECO:0000259" key="1">
    <source>
        <dbReference type="Pfam" id="PF01738"/>
    </source>
</evidence>
<dbReference type="PANTHER" id="PTHR22946:SF8">
    <property type="entry name" value="ACETYL XYLAN ESTERASE DOMAIN-CONTAINING PROTEIN"/>
    <property type="match status" value="1"/>
</dbReference>
<evidence type="ECO:0000313" key="2">
    <source>
        <dbReference type="EMBL" id="CAA9261559.1"/>
    </source>
</evidence>
<organism evidence="2">
    <name type="scientific">uncultured Chloroflexota bacterium</name>
    <dbReference type="NCBI Taxonomy" id="166587"/>
    <lineage>
        <taxon>Bacteria</taxon>
        <taxon>Bacillati</taxon>
        <taxon>Chloroflexota</taxon>
        <taxon>environmental samples</taxon>
    </lineage>
</organism>
<dbReference type="InterPro" id="IPR002925">
    <property type="entry name" value="Dienelactn_hydro"/>
</dbReference>
<dbReference type="SUPFAM" id="SSF53474">
    <property type="entry name" value="alpha/beta-Hydrolases"/>
    <property type="match status" value="1"/>
</dbReference>
<dbReference type="Pfam" id="PF01738">
    <property type="entry name" value="DLH"/>
    <property type="match status" value="1"/>
</dbReference>
<accession>A0A6J4ITJ6</accession>
<dbReference type="GO" id="GO:0016787">
    <property type="term" value="F:hydrolase activity"/>
    <property type="evidence" value="ECO:0007669"/>
    <property type="project" value="InterPro"/>
</dbReference>
<feature type="domain" description="Dienelactone hydrolase" evidence="1">
    <location>
        <begin position="85"/>
        <end position="208"/>
    </location>
</feature>
<dbReference type="Gene3D" id="3.40.50.1820">
    <property type="entry name" value="alpha/beta hydrolase"/>
    <property type="match status" value="1"/>
</dbReference>
<dbReference type="PANTHER" id="PTHR22946">
    <property type="entry name" value="DIENELACTONE HYDROLASE DOMAIN-CONTAINING PROTEIN-RELATED"/>
    <property type="match status" value="1"/>
</dbReference>
<gene>
    <name evidence="2" type="ORF">AVDCRST_MAG77-2702</name>
</gene>
<proteinExistence type="predicted"/>
<dbReference type="AlphaFoldDB" id="A0A6J4ITJ6"/>
<dbReference type="InterPro" id="IPR029058">
    <property type="entry name" value="AB_hydrolase_fold"/>
</dbReference>
<protein>
    <recommendedName>
        <fullName evidence="1">Dienelactone hydrolase domain-containing protein</fullName>
    </recommendedName>
</protein>
<dbReference type="EMBL" id="CADCTC010000155">
    <property type="protein sequence ID" value="CAA9261559.1"/>
    <property type="molecule type" value="Genomic_DNA"/>
</dbReference>
<reference evidence="2" key="1">
    <citation type="submission" date="2020-02" db="EMBL/GenBank/DDBJ databases">
        <authorList>
            <person name="Meier V. D."/>
        </authorList>
    </citation>
    <scope>NUCLEOTIDE SEQUENCE</scope>
    <source>
        <strain evidence="2">AVDCRST_MAG77</strain>
    </source>
</reference>
<dbReference type="InterPro" id="IPR050261">
    <property type="entry name" value="FrsA_esterase"/>
</dbReference>
<sequence length="314" mass="34540">MAAFRELMVRLLGRWPESAPLDALVEERVDLGDVVRERVSYQVEPGDRVPAYLLLPRDLLPGERRAAVFAHHQHAGQFHLGKSEVIGLAGNPEQAYALELARRGYVVLAPDALCFEERGPYRGVLDPPDQQTAGRDSERFEFTSRVLHGSWLQTKLVWDMQRGLDYLQSRHEVDPARLGCIGHSLGGQQALFHAALDERIGAAVSSCGFASLAAVLRERVNHNFGAYVPGWLEHGDVGDLLGAVAPRPFLALNGASDSIFPIDGLHDSLAVARAAYETAGAGERLDAGVYLGGHGFSDEMRERAYAWLDRWLRA</sequence>
<name>A0A6J4ITJ6_9CHLR</name>